<accession>A2FSN2</accession>
<name>A2FSN2_TRIV3</name>
<dbReference type="GO" id="GO:0004674">
    <property type="term" value="F:protein serine/threonine kinase activity"/>
    <property type="evidence" value="ECO:0000318"/>
    <property type="project" value="GO_Central"/>
</dbReference>
<dbReference type="VEuPathDB" id="TrichDB:TVAG_274010"/>
<dbReference type="AlphaFoldDB" id="A2FSN2"/>
<dbReference type="InterPro" id="IPR000719">
    <property type="entry name" value="Prot_kinase_dom"/>
</dbReference>
<reference evidence="4" key="2">
    <citation type="journal article" date="2007" name="Science">
        <title>Draft genome sequence of the sexually transmitted pathogen Trichomonas vaginalis.</title>
        <authorList>
            <person name="Carlton J.M."/>
            <person name="Hirt R.P."/>
            <person name="Silva J.C."/>
            <person name="Delcher A.L."/>
            <person name="Schatz M."/>
            <person name="Zhao Q."/>
            <person name="Wortman J.R."/>
            <person name="Bidwell S.L."/>
            <person name="Alsmark U.C.M."/>
            <person name="Besteiro S."/>
            <person name="Sicheritz-Ponten T."/>
            <person name="Noel C.J."/>
            <person name="Dacks J.B."/>
            <person name="Foster P.G."/>
            <person name="Simillion C."/>
            <person name="Van de Peer Y."/>
            <person name="Miranda-Saavedra D."/>
            <person name="Barton G.J."/>
            <person name="Westrop G.D."/>
            <person name="Mueller S."/>
            <person name="Dessi D."/>
            <person name="Fiori P.L."/>
            <person name="Ren Q."/>
            <person name="Paulsen I."/>
            <person name="Zhang H."/>
            <person name="Bastida-Corcuera F.D."/>
            <person name="Simoes-Barbosa A."/>
            <person name="Brown M.T."/>
            <person name="Hayes R.D."/>
            <person name="Mukherjee M."/>
            <person name="Okumura C.Y."/>
            <person name="Schneider R."/>
            <person name="Smith A.J."/>
            <person name="Vanacova S."/>
            <person name="Villalvazo M."/>
            <person name="Haas B.J."/>
            <person name="Pertea M."/>
            <person name="Feldblyum T.V."/>
            <person name="Utterback T.R."/>
            <person name="Shu C.L."/>
            <person name="Osoegawa K."/>
            <person name="de Jong P.J."/>
            <person name="Hrdy I."/>
            <person name="Horvathova L."/>
            <person name="Zubacova Z."/>
            <person name="Dolezal P."/>
            <person name="Malik S.B."/>
            <person name="Logsdon J.M. Jr."/>
            <person name="Henze K."/>
            <person name="Gupta A."/>
            <person name="Wang C.C."/>
            <person name="Dunne R.L."/>
            <person name="Upcroft J.A."/>
            <person name="Upcroft P."/>
            <person name="White O."/>
            <person name="Salzberg S.L."/>
            <person name="Tang P."/>
            <person name="Chiu C.-H."/>
            <person name="Lee Y.-S."/>
            <person name="Embley T.M."/>
            <person name="Coombs G.H."/>
            <person name="Mottram J.C."/>
            <person name="Tachezy J."/>
            <person name="Fraser-Liggett C.M."/>
            <person name="Johnson P.J."/>
        </authorList>
    </citation>
    <scope>NUCLEOTIDE SEQUENCE [LARGE SCALE GENOMIC DNA]</scope>
    <source>
        <strain evidence="4">G3</strain>
    </source>
</reference>
<evidence type="ECO:0000256" key="1">
    <source>
        <dbReference type="ARBA" id="ARBA00022741"/>
    </source>
</evidence>
<proteinExistence type="predicted"/>
<organism evidence="4 5">
    <name type="scientific">Trichomonas vaginalis (strain ATCC PRA-98 / G3)</name>
    <dbReference type="NCBI Taxonomy" id="412133"/>
    <lineage>
        <taxon>Eukaryota</taxon>
        <taxon>Metamonada</taxon>
        <taxon>Parabasalia</taxon>
        <taxon>Trichomonadida</taxon>
        <taxon>Trichomonadidae</taxon>
        <taxon>Trichomonas</taxon>
    </lineage>
</organism>
<dbReference type="EMBL" id="DS113991">
    <property type="protein sequence ID" value="EAX92088.1"/>
    <property type="molecule type" value="Genomic_DNA"/>
</dbReference>
<evidence type="ECO:0000313" key="5">
    <source>
        <dbReference type="Proteomes" id="UP000001542"/>
    </source>
</evidence>
<keyword evidence="2" id="KW-0067">ATP-binding</keyword>
<dbReference type="GO" id="GO:0005524">
    <property type="term" value="F:ATP binding"/>
    <property type="evidence" value="ECO:0007669"/>
    <property type="project" value="UniProtKB-KW"/>
</dbReference>
<dbReference type="VEuPathDB" id="TrichDB:TVAGG3_0200890"/>
<keyword evidence="1" id="KW-0547">Nucleotide-binding</keyword>
<keyword evidence="4" id="KW-0808">Transferase</keyword>
<dbReference type="SUPFAM" id="SSF56112">
    <property type="entry name" value="Protein kinase-like (PK-like)"/>
    <property type="match status" value="1"/>
</dbReference>
<dbReference type="FunCoup" id="A2FSN2">
    <property type="interactions" value="26"/>
</dbReference>
<dbReference type="InterPro" id="IPR011009">
    <property type="entry name" value="Kinase-like_dom_sf"/>
</dbReference>
<protein>
    <submittedName>
        <fullName evidence="4">AGC family protein kinase</fullName>
    </submittedName>
</protein>
<evidence type="ECO:0000313" key="4">
    <source>
        <dbReference type="EMBL" id="EAX92088.1"/>
    </source>
</evidence>
<feature type="domain" description="Protein kinase" evidence="3">
    <location>
        <begin position="14"/>
        <end position="266"/>
    </location>
</feature>
<keyword evidence="5" id="KW-1185">Reference proteome</keyword>
<dbReference type="OrthoDB" id="942095at2759"/>
<dbReference type="PROSITE" id="PS50011">
    <property type="entry name" value="PROTEIN_KINASE_DOM"/>
    <property type="match status" value="1"/>
</dbReference>
<sequence>MSEIILDILNHRDYNFLGYINKGGFGCCYLVRSLKYNMNFVCKVVPDDDYDKSFLMSYKREVEALTKFNHPNIVCVYDVFNSNNFLFIILEYCNGGSLQDFIEKYPNGVNYEKCKQYANQIVDALSYMHNLGYAHCEIKPSNILIDEFGRVKLADFGLSHIDDFKNKSTVGPCGGSLCFMSPEILLNKSNDPFKSDIWVLGVTIYYLASSKIPFKGKNLNAILREIEFGPQMINDIPEDLWTFIENCLKIEPTEIPSSQQLKSTCLVKPNSQLSVTAGHFRQRHFSILSKQPVILVPFKIKRTSNSSVY</sequence>
<dbReference type="RefSeq" id="XP_001305018.1">
    <property type="nucleotide sequence ID" value="XM_001305017.1"/>
</dbReference>
<dbReference type="PANTHER" id="PTHR24362">
    <property type="entry name" value="SERINE/THREONINE-PROTEIN KINASE NEK"/>
    <property type="match status" value="1"/>
</dbReference>
<reference evidence="4" key="1">
    <citation type="submission" date="2006-10" db="EMBL/GenBank/DDBJ databases">
        <authorList>
            <person name="Amadeo P."/>
            <person name="Zhao Q."/>
            <person name="Wortman J."/>
            <person name="Fraser-Liggett C."/>
            <person name="Carlton J."/>
        </authorList>
    </citation>
    <scope>NUCLEOTIDE SEQUENCE</scope>
    <source>
        <strain evidence="4">G3</strain>
    </source>
</reference>
<dbReference type="CDD" id="cd14014">
    <property type="entry name" value="STKc_PknB_like"/>
    <property type="match status" value="1"/>
</dbReference>
<evidence type="ECO:0000256" key="2">
    <source>
        <dbReference type="ARBA" id="ARBA00022840"/>
    </source>
</evidence>
<dbReference type="InParanoid" id="A2FSN2"/>
<dbReference type="FunFam" id="1.10.510.10:FF:000571">
    <property type="entry name" value="Maternal embryonic leucine zipper kinase"/>
    <property type="match status" value="1"/>
</dbReference>
<gene>
    <name evidence="4" type="ORF">TVAG_274010</name>
</gene>
<dbReference type="PANTHER" id="PTHR24362:SF309">
    <property type="entry name" value="PROTEIN KINASE DOMAIN-CONTAINING PROTEIN"/>
    <property type="match status" value="1"/>
</dbReference>
<dbReference type="eggNOG" id="KOG0583">
    <property type="taxonomic scope" value="Eukaryota"/>
</dbReference>
<dbReference type="Gene3D" id="1.10.510.10">
    <property type="entry name" value="Transferase(Phosphotransferase) domain 1"/>
    <property type="match status" value="1"/>
</dbReference>
<dbReference type="Pfam" id="PF00069">
    <property type="entry name" value="Pkinase"/>
    <property type="match status" value="1"/>
</dbReference>
<evidence type="ECO:0000259" key="3">
    <source>
        <dbReference type="PROSITE" id="PS50011"/>
    </source>
</evidence>
<dbReference type="Proteomes" id="UP000001542">
    <property type="component" value="Unassembled WGS sequence"/>
</dbReference>
<dbReference type="SMR" id="A2FSN2"/>
<keyword evidence="4" id="KW-0418">Kinase</keyword>
<dbReference type="KEGG" id="tva:4749796"/>
<dbReference type="STRING" id="5722.A2FSN2"/>